<organism evidence="1 2">
    <name type="scientific">Thelephora ganbajun</name>
    <name type="common">Ganba fungus</name>
    <dbReference type="NCBI Taxonomy" id="370292"/>
    <lineage>
        <taxon>Eukaryota</taxon>
        <taxon>Fungi</taxon>
        <taxon>Dikarya</taxon>
        <taxon>Basidiomycota</taxon>
        <taxon>Agaricomycotina</taxon>
        <taxon>Agaricomycetes</taxon>
        <taxon>Thelephorales</taxon>
        <taxon>Thelephoraceae</taxon>
        <taxon>Thelephora</taxon>
    </lineage>
</organism>
<sequence length="66" mass="7486">MSLLARAPCLAARSARSNVLVQSRGMHGEYKHIPFDYDRKVPFAIKTFLYLSTGFAIPFVASYYQL</sequence>
<gene>
    <name evidence="1" type="ORF">BDM02DRAFT_3091869</name>
</gene>
<accession>A0ACB6ZMW8</accession>
<evidence type="ECO:0000313" key="2">
    <source>
        <dbReference type="Proteomes" id="UP000886501"/>
    </source>
</evidence>
<comment type="caution">
    <text evidence="1">The sequence shown here is derived from an EMBL/GenBank/DDBJ whole genome shotgun (WGS) entry which is preliminary data.</text>
</comment>
<keyword evidence="2" id="KW-1185">Reference proteome</keyword>
<evidence type="ECO:0000313" key="1">
    <source>
        <dbReference type="EMBL" id="KAF9651115.1"/>
    </source>
</evidence>
<dbReference type="EMBL" id="MU117978">
    <property type="protein sequence ID" value="KAF9651115.1"/>
    <property type="molecule type" value="Genomic_DNA"/>
</dbReference>
<name>A0ACB6ZMW8_THEGA</name>
<dbReference type="Proteomes" id="UP000886501">
    <property type="component" value="Unassembled WGS sequence"/>
</dbReference>
<protein>
    <submittedName>
        <fullName evidence="1">Uncharacterized protein</fullName>
    </submittedName>
</protein>
<reference evidence="1" key="2">
    <citation type="journal article" date="2020" name="Nat. Commun.">
        <title>Large-scale genome sequencing of mycorrhizal fungi provides insights into the early evolution of symbiotic traits.</title>
        <authorList>
            <person name="Miyauchi S."/>
            <person name="Kiss E."/>
            <person name="Kuo A."/>
            <person name="Drula E."/>
            <person name="Kohler A."/>
            <person name="Sanchez-Garcia M."/>
            <person name="Morin E."/>
            <person name="Andreopoulos B."/>
            <person name="Barry K.W."/>
            <person name="Bonito G."/>
            <person name="Buee M."/>
            <person name="Carver A."/>
            <person name="Chen C."/>
            <person name="Cichocki N."/>
            <person name="Clum A."/>
            <person name="Culley D."/>
            <person name="Crous P.W."/>
            <person name="Fauchery L."/>
            <person name="Girlanda M."/>
            <person name="Hayes R.D."/>
            <person name="Keri Z."/>
            <person name="LaButti K."/>
            <person name="Lipzen A."/>
            <person name="Lombard V."/>
            <person name="Magnuson J."/>
            <person name="Maillard F."/>
            <person name="Murat C."/>
            <person name="Nolan M."/>
            <person name="Ohm R.A."/>
            <person name="Pangilinan J."/>
            <person name="Pereira M.F."/>
            <person name="Perotto S."/>
            <person name="Peter M."/>
            <person name="Pfister S."/>
            <person name="Riley R."/>
            <person name="Sitrit Y."/>
            <person name="Stielow J.B."/>
            <person name="Szollosi G."/>
            <person name="Zifcakova L."/>
            <person name="Stursova M."/>
            <person name="Spatafora J.W."/>
            <person name="Tedersoo L."/>
            <person name="Vaario L.M."/>
            <person name="Yamada A."/>
            <person name="Yan M."/>
            <person name="Wang P."/>
            <person name="Xu J."/>
            <person name="Bruns T."/>
            <person name="Baldrian P."/>
            <person name="Vilgalys R."/>
            <person name="Dunand C."/>
            <person name="Henrissat B."/>
            <person name="Grigoriev I.V."/>
            <person name="Hibbett D."/>
            <person name="Nagy L.G."/>
            <person name="Martin F.M."/>
        </authorList>
    </citation>
    <scope>NUCLEOTIDE SEQUENCE</scope>
    <source>
        <strain evidence="1">P2</strain>
    </source>
</reference>
<reference evidence="1" key="1">
    <citation type="submission" date="2019-10" db="EMBL/GenBank/DDBJ databases">
        <authorList>
            <consortium name="DOE Joint Genome Institute"/>
            <person name="Kuo A."/>
            <person name="Miyauchi S."/>
            <person name="Kiss E."/>
            <person name="Drula E."/>
            <person name="Kohler A."/>
            <person name="Sanchez-Garcia M."/>
            <person name="Andreopoulos B."/>
            <person name="Barry K.W."/>
            <person name="Bonito G."/>
            <person name="Buee M."/>
            <person name="Carver A."/>
            <person name="Chen C."/>
            <person name="Cichocki N."/>
            <person name="Clum A."/>
            <person name="Culley D."/>
            <person name="Crous P.W."/>
            <person name="Fauchery L."/>
            <person name="Girlanda M."/>
            <person name="Hayes R."/>
            <person name="Keri Z."/>
            <person name="Labutti K."/>
            <person name="Lipzen A."/>
            <person name="Lombard V."/>
            <person name="Magnuson J."/>
            <person name="Maillard F."/>
            <person name="Morin E."/>
            <person name="Murat C."/>
            <person name="Nolan M."/>
            <person name="Ohm R."/>
            <person name="Pangilinan J."/>
            <person name="Pereira M."/>
            <person name="Perotto S."/>
            <person name="Peter M."/>
            <person name="Riley R."/>
            <person name="Sitrit Y."/>
            <person name="Stielow B."/>
            <person name="Szollosi G."/>
            <person name="Zifcakova L."/>
            <person name="Stursova M."/>
            <person name="Spatafora J.W."/>
            <person name="Tedersoo L."/>
            <person name="Vaario L.-M."/>
            <person name="Yamada A."/>
            <person name="Yan M."/>
            <person name="Wang P."/>
            <person name="Xu J."/>
            <person name="Bruns T."/>
            <person name="Baldrian P."/>
            <person name="Vilgalys R."/>
            <person name="Henrissat B."/>
            <person name="Grigoriev I.V."/>
            <person name="Hibbett D."/>
            <person name="Nagy L.G."/>
            <person name="Martin F.M."/>
        </authorList>
    </citation>
    <scope>NUCLEOTIDE SEQUENCE</scope>
    <source>
        <strain evidence="1">P2</strain>
    </source>
</reference>
<proteinExistence type="predicted"/>